<protein>
    <submittedName>
        <fullName evidence="2">Uncharacterized protein</fullName>
    </submittedName>
</protein>
<name>A0ABN8ZLA6_RANTA</name>
<feature type="compositionally biased region" description="Basic and acidic residues" evidence="1">
    <location>
        <begin position="68"/>
        <end position="82"/>
    </location>
</feature>
<feature type="compositionally biased region" description="Pro residues" evidence="1">
    <location>
        <begin position="139"/>
        <end position="159"/>
    </location>
</feature>
<dbReference type="EMBL" id="OX459969">
    <property type="protein sequence ID" value="CAI9173403.1"/>
    <property type="molecule type" value="Genomic_DNA"/>
</dbReference>
<feature type="region of interest" description="Disordered" evidence="1">
    <location>
        <begin position="105"/>
        <end position="248"/>
    </location>
</feature>
<evidence type="ECO:0000313" key="2">
    <source>
        <dbReference type="EMBL" id="CAI9173403.1"/>
    </source>
</evidence>
<feature type="compositionally biased region" description="Low complexity" evidence="1">
    <location>
        <begin position="207"/>
        <end position="217"/>
    </location>
</feature>
<feature type="region of interest" description="Disordered" evidence="1">
    <location>
        <begin position="377"/>
        <end position="396"/>
    </location>
</feature>
<keyword evidence="3" id="KW-1185">Reference proteome</keyword>
<organism evidence="2 3">
    <name type="scientific">Rangifer tarandus platyrhynchus</name>
    <name type="common">Svalbard reindeer</name>
    <dbReference type="NCBI Taxonomy" id="3082113"/>
    <lineage>
        <taxon>Eukaryota</taxon>
        <taxon>Metazoa</taxon>
        <taxon>Chordata</taxon>
        <taxon>Craniata</taxon>
        <taxon>Vertebrata</taxon>
        <taxon>Euteleostomi</taxon>
        <taxon>Mammalia</taxon>
        <taxon>Eutheria</taxon>
        <taxon>Laurasiatheria</taxon>
        <taxon>Artiodactyla</taxon>
        <taxon>Ruminantia</taxon>
        <taxon>Pecora</taxon>
        <taxon>Cervidae</taxon>
        <taxon>Odocoileinae</taxon>
        <taxon>Rangifer</taxon>
    </lineage>
</organism>
<reference evidence="2" key="1">
    <citation type="submission" date="2023-04" db="EMBL/GenBank/DDBJ databases">
        <authorList>
            <consortium name="ELIXIR-Norway"/>
        </authorList>
    </citation>
    <scope>NUCLEOTIDE SEQUENCE [LARGE SCALE GENOMIC DNA]</scope>
</reference>
<feature type="region of interest" description="Disordered" evidence="1">
    <location>
        <begin position="55"/>
        <end position="82"/>
    </location>
</feature>
<evidence type="ECO:0000256" key="1">
    <source>
        <dbReference type="SAM" id="MobiDB-lite"/>
    </source>
</evidence>
<proteinExistence type="predicted"/>
<accession>A0ABN8ZLA6</accession>
<evidence type="ECO:0000313" key="3">
    <source>
        <dbReference type="Proteomes" id="UP001176941"/>
    </source>
</evidence>
<feature type="compositionally biased region" description="Basic and acidic residues" evidence="1">
    <location>
        <begin position="227"/>
        <end position="238"/>
    </location>
</feature>
<dbReference type="Proteomes" id="UP001176941">
    <property type="component" value="Chromosome 33"/>
</dbReference>
<feature type="compositionally biased region" description="Basic and acidic residues" evidence="1">
    <location>
        <begin position="171"/>
        <end position="206"/>
    </location>
</feature>
<sequence length="428" mass="45579">MHSAHMRVPAWCTCACARRACARLVYVCVRCACACLVYVLCVPGVRGVRAVRLPRGREAARRTGTGESGRRAGPRAEPRVDREPRGCTAGCLPVRVVCSPASRLAAPVVRPPPPKSPTLKPLRRDNIPQMVWLKQTPVSPRPGRVPPPAGVGSPQPPPKACENVRIWGRSAHRDVERQERDRAAAGGEKERSGPGLKSETRNRQRGPEGAAAGSPGETLGGRGRPGRRGDTSAVKEAELPQGRLLGGPQTHSFLEYLGQKVGLMGGILMPGGGRPKPGFEESAVLSWEFAFTEWPFVWLKASVPVRGLQVSAPPSIRVGTSAWLEAAGRGPAIPAGVSCVSGSGAARRAAVKVGSAWELRVSAEALMEMECGLSGPTVDALSQSPRRGSDGESLPEALLETRADSCNKRGFWTRETRERDWRGAGAHG</sequence>
<gene>
    <name evidence="2" type="ORF">MRATA1EN1_LOCUS22365</name>
</gene>